<evidence type="ECO:0000256" key="2">
    <source>
        <dbReference type="HAMAP-Rule" id="MF_01139"/>
    </source>
</evidence>
<dbReference type="EMBL" id="MGGP01000018">
    <property type="protein sequence ID" value="OGM32078.1"/>
    <property type="molecule type" value="Genomic_DNA"/>
</dbReference>
<feature type="binding site" evidence="2">
    <location>
        <position position="187"/>
    </location>
    <ligand>
        <name>substrate</name>
    </ligand>
</feature>
<feature type="binding site" evidence="2">
    <location>
        <position position="206"/>
    </location>
    <ligand>
        <name>Mg(2+)</name>
        <dbReference type="ChEBI" id="CHEBI:18420"/>
    </ligand>
</feature>
<dbReference type="PANTHER" id="PTHR10291:SF0">
    <property type="entry name" value="DEHYDRODOLICHYL DIPHOSPHATE SYNTHASE 2"/>
    <property type="match status" value="1"/>
</dbReference>
<evidence type="ECO:0000313" key="3">
    <source>
        <dbReference type="EMBL" id="OGM32078.1"/>
    </source>
</evidence>
<dbReference type="Proteomes" id="UP000178870">
    <property type="component" value="Unassembled WGS sequence"/>
</dbReference>
<dbReference type="HAMAP" id="MF_01139">
    <property type="entry name" value="ISPT"/>
    <property type="match status" value="1"/>
</dbReference>
<sequence>MDKLSLPKGTIVPNHIAVILDGNGRWARAHGLPTTKGHEAGAVALEHLLENCRRAGVHTLTIWGFSTENWKRPPKEVSKIMDLVGLMIKKHLKDSKKEGVRFIHIGSKERLPRHLAILLKRAEEETKNNKKYILNLALDYGGRDEIVRAVKKIIKAGVPAESVNEELFASYLDTAGQPYPYPDLLIRTSGEQRTSGLMPWQMAYSEFYFEEDHLPDMTTTKLRKILLDYSRRRRRFGGKDRVEHLKFKPEVAARLELNWWRLSKIPEGKTFEEYATEHIREQWGLSLALAGRAAKHMVLAFRNGKREHWRQADVNLRKFYRLIKDEVKLAFEPSIAASLQVRIWQKTENGSKASLTREFEDTTRELVTEVYRISDYQATKVAHLRALATIEKNLAEHGEGAPSSAEASEHWDRAEEYLHLYYKALKDKVA</sequence>
<feature type="binding site" evidence="2">
    <location>
        <begin position="22"/>
        <end position="25"/>
    </location>
    <ligand>
        <name>substrate</name>
    </ligand>
</feature>
<dbReference type="NCBIfam" id="TIGR00055">
    <property type="entry name" value="uppS"/>
    <property type="match status" value="1"/>
</dbReference>
<dbReference type="AlphaFoldDB" id="A0A1F7YZC9"/>
<feature type="active site" evidence="2">
    <location>
        <position position="21"/>
    </location>
</feature>
<dbReference type="CDD" id="cd00475">
    <property type="entry name" value="Cis_IPPS"/>
    <property type="match status" value="1"/>
</dbReference>
<comment type="function">
    <text evidence="2">Catalyzes the condensation of isopentenyl diphosphate (IPP) with allylic pyrophosphates generating different type of terpenoids.</text>
</comment>
<feature type="active site" description="Proton acceptor" evidence="2">
    <location>
        <position position="69"/>
    </location>
</feature>
<comment type="caution">
    <text evidence="2">Lacks conserved residue(s) required for the propagation of feature annotation.</text>
</comment>
<keyword evidence="2" id="KW-0479">Metal-binding</keyword>
<feature type="binding site" evidence="2">
    <location>
        <position position="26"/>
    </location>
    <ligand>
        <name>substrate</name>
    </ligand>
</feature>
<dbReference type="GO" id="GO:0000287">
    <property type="term" value="F:magnesium ion binding"/>
    <property type="evidence" value="ECO:0007669"/>
    <property type="project" value="UniProtKB-UniRule"/>
</dbReference>
<comment type="subunit">
    <text evidence="2">Homodimer.</text>
</comment>
<feature type="binding site" evidence="2">
    <location>
        <begin position="66"/>
        <end position="68"/>
    </location>
    <ligand>
        <name>substrate</name>
    </ligand>
</feature>
<comment type="caution">
    <text evidence="3">The sequence shown here is derived from an EMBL/GenBank/DDBJ whole genome shotgun (WGS) entry which is preliminary data.</text>
</comment>
<dbReference type="InterPro" id="IPR001441">
    <property type="entry name" value="UPP_synth-like"/>
</dbReference>
<dbReference type="InterPro" id="IPR036424">
    <property type="entry name" value="UPP_synth-like_sf"/>
</dbReference>
<comment type="cofactor">
    <cofactor evidence="2">
        <name>Mg(2+)</name>
        <dbReference type="ChEBI" id="CHEBI:18420"/>
    </cofactor>
    <text evidence="2">Binds 2 magnesium ions per subunit.</text>
</comment>
<organism evidence="3 4">
    <name type="scientific">Candidatus Woesebacteria bacterium RIFCSPHIGHO2_01_FULL_44_21</name>
    <dbReference type="NCBI Taxonomy" id="1802503"/>
    <lineage>
        <taxon>Bacteria</taxon>
        <taxon>Candidatus Woeseibacteriota</taxon>
    </lineage>
</organism>
<dbReference type="GO" id="GO:0016094">
    <property type="term" value="P:polyprenol biosynthetic process"/>
    <property type="evidence" value="ECO:0007669"/>
    <property type="project" value="TreeGrafter"/>
</dbReference>
<name>A0A1F7YZC9_9BACT</name>
<dbReference type="Gene3D" id="3.40.1180.10">
    <property type="entry name" value="Decaprenyl diphosphate synthase-like"/>
    <property type="match status" value="1"/>
</dbReference>
<protein>
    <recommendedName>
        <fullName evidence="2">Isoprenyl transferase</fullName>
        <ecNumber evidence="2">2.5.1.-</ecNumber>
    </recommendedName>
</protein>
<gene>
    <name evidence="3" type="ORF">A2803_00740</name>
</gene>
<feature type="binding site" evidence="2">
    <location>
        <begin position="193"/>
        <end position="195"/>
    </location>
    <ligand>
        <name>substrate</name>
    </ligand>
</feature>
<evidence type="ECO:0000313" key="4">
    <source>
        <dbReference type="Proteomes" id="UP000178870"/>
    </source>
</evidence>
<dbReference type="Pfam" id="PF01255">
    <property type="entry name" value="Prenyltransf"/>
    <property type="match status" value="1"/>
</dbReference>
<accession>A0A1F7YZC9</accession>
<feature type="binding site" evidence="2">
    <location>
        <position position="38"/>
    </location>
    <ligand>
        <name>substrate</name>
    </ligand>
</feature>
<dbReference type="EC" id="2.5.1.-" evidence="2"/>
<feature type="binding site" evidence="2">
    <location>
        <position position="70"/>
    </location>
    <ligand>
        <name>substrate</name>
    </ligand>
</feature>
<comment type="similarity">
    <text evidence="2">Belongs to the UPP synthase family.</text>
</comment>
<feature type="binding site" evidence="2">
    <location>
        <position position="21"/>
    </location>
    <ligand>
        <name>Mg(2+)</name>
        <dbReference type="ChEBI" id="CHEBI:18420"/>
    </ligand>
</feature>
<reference evidence="3 4" key="1">
    <citation type="journal article" date="2016" name="Nat. Commun.">
        <title>Thousands of microbial genomes shed light on interconnected biogeochemical processes in an aquifer system.</title>
        <authorList>
            <person name="Anantharaman K."/>
            <person name="Brown C.T."/>
            <person name="Hug L.A."/>
            <person name="Sharon I."/>
            <person name="Castelle C.J."/>
            <person name="Probst A.J."/>
            <person name="Thomas B.C."/>
            <person name="Singh A."/>
            <person name="Wilkins M.J."/>
            <person name="Karaoz U."/>
            <person name="Brodie E.L."/>
            <person name="Williams K.H."/>
            <person name="Hubbard S.S."/>
            <person name="Banfield J.F."/>
        </authorList>
    </citation>
    <scope>NUCLEOTIDE SEQUENCE [LARGE SCALE GENOMIC DNA]</scope>
</reference>
<proteinExistence type="inferred from homology"/>
<keyword evidence="2" id="KW-0460">Magnesium</keyword>
<dbReference type="PANTHER" id="PTHR10291">
    <property type="entry name" value="DEHYDRODOLICHYL DIPHOSPHATE SYNTHASE FAMILY MEMBER"/>
    <property type="match status" value="1"/>
</dbReference>
<dbReference type="SUPFAM" id="SSF64005">
    <property type="entry name" value="Undecaprenyl diphosphate synthase"/>
    <property type="match status" value="1"/>
</dbReference>
<evidence type="ECO:0000256" key="1">
    <source>
        <dbReference type="ARBA" id="ARBA00022679"/>
    </source>
</evidence>
<dbReference type="GO" id="GO:0045547">
    <property type="term" value="F:ditrans,polycis-polyprenyl diphosphate synthase [(2E,6E)-farnesyl diphosphate specific] activity"/>
    <property type="evidence" value="ECO:0007669"/>
    <property type="project" value="TreeGrafter"/>
</dbReference>
<feature type="binding site" evidence="2">
    <location>
        <position position="72"/>
    </location>
    <ligand>
        <name>substrate</name>
    </ligand>
</feature>
<keyword evidence="1 2" id="KW-0808">Transferase</keyword>